<dbReference type="EMBL" id="JBHSBL010000016">
    <property type="protein sequence ID" value="MFC4066770.1"/>
    <property type="molecule type" value="Genomic_DNA"/>
</dbReference>
<keyword evidence="3" id="KW-1185">Reference proteome</keyword>
<organism evidence="2 3">
    <name type="scientific">Actinoplanes subglobosus</name>
    <dbReference type="NCBI Taxonomy" id="1547892"/>
    <lineage>
        <taxon>Bacteria</taxon>
        <taxon>Bacillati</taxon>
        <taxon>Actinomycetota</taxon>
        <taxon>Actinomycetes</taxon>
        <taxon>Micromonosporales</taxon>
        <taxon>Micromonosporaceae</taxon>
        <taxon>Actinoplanes</taxon>
    </lineage>
</organism>
<sequence length="86" mass="9443">MWAVAVGDVASLWSESPASPAGLVRYARDGAWCRDNRGFIRAAGRVYHTVVSIPVCLLLYTLALLVQRPGRMACGLFIVLILWLVL</sequence>
<keyword evidence="1" id="KW-0812">Transmembrane</keyword>
<evidence type="ECO:0000313" key="3">
    <source>
        <dbReference type="Proteomes" id="UP001595867"/>
    </source>
</evidence>
<accession>A0ABV8ISG4</accession>
<keyword evidence="1" id="KW-1133">Transmembrane helix</keyword>
<name>A0ABV8ISG4_9ACTN</name>
<keyword evidence="1" id="KW-0472">Membrane</keyword>
<proteinExistence type="predicted"/>
<comment type="caution">
    <text evidence="2">The sequence shown here is derived from an EMBL/GenBank/DDBJ whole genome shotgun (WGS) entry which is preliminary data.</text>
</comment>
<reference evidence="3" key="1">
    <citation type="journal article" date="2019" name="Int. J. Syst. Evol. Microbiol.">
        <title>The Global Catalogue of Microorganisms (GCM) 10K type strain sequencing project: providing services to taxonomists for standard genome sequencing and annotation.</title>
        <authorList>
            <consortium name="The Broad Institute Genomics Platform"/>
            <consortium name="The Broad Institute Genome Sequencing Center for Infectious Disease"/>
            <person name="Wu L."/>
            <person name="Ma J."/>
        </authorList>
    </citation>
    <scope>NUCLEOTIDE SEQUENCE [LARGE SCALE GENOMIC DNA]</scope>
    <source>
        <strain evidence="3">TBRC 5832</strain>
    </source>
</reference>
<gene>
    <name evidence="2" type="ORF">ACFO0C_17670</name>
</gene>
<dbReference type="Proteomes" id="UP001595867">
    <property type="component" value="Unassembled WGS sequence"/>
</dbReference>
<feature type="transmembrane region" description="Helical" evidence="1">
    <location>
        <begin position="46"/>
        <end position="63"/>
    </location>
</feature>
<evidence type="ECO:0000256" key="1">
    <source>
        <dbReference type="SAM" id="Phobius"/>
    </source>
</evidence>
<protein>
    <submittedName>
        <fullName evidence="2">Uncharacterized protein</fullName>
    </submittedName>
</protein>
<dbReference type="RefSeq" id="WP_378067743.1">
    <property type="nucleotide sequence ID" value="NZ_JBHSBL010000016.1"/>
</dbReference>
<evidence type="ECO:0000313" key="2">
    <source>
        <dbReference type="EMBL" id="MFC4066770.1"/>
    </source>
</evidence>